<dbReference type="Pfam" id="PF00069">
    <property type="entry name" value="Pkinase"/>
    <property type="match status" value="1"/>
</dbReference>
<evidence type="ECO:0000256" key="6">
    <source>
        <dbReference type="SAM" id="Phobius"/>
    </source>
</evidence>
<evidence type="ECO:0000256" key="5">
    <source>
        <dbReference type="PROSITE-ProRule" id="PRU10141"/>
    </source>
</evidence>
<dbReference type="GO" id="GO:0005524">
    <property type="term" value="F:ATP binding"/>
    <property type="evidence" value="ECO:0007669"/>
    <property type="project" value="UniProtKB-UniRule"/>
</dbReference>
<dbReference type="GO" id="GO:0004672">
    <property type="term" value="F:protein kinase activity"/>
    <property type="evidence" value="ECO:0007669"/>
    <property type="project" value="InterPro"/>
</dbReference>
<keyword evidence="9" id="KW-1185">Reference proteome</keyword>
<dbReference type="Proteomes" id="UP000444721">
    <property type="component" value="Unassembled WGS sequence"/>
</dbReference>
<comment type="caution">
    <text evidence="8">The sequence shown here is derived from an EMBL/GenBank/DDBJ whole genome shotgun (WGS) entry which is preliminary data.</text>
</comment>
<keyword evidence="3 5" id="KW-0067">ATP-binding</keyword>
<evidence type="ECO:0000256" key="4">
    <source>
        <dbReference type="PROSITE-ProRule" id="PRU00504"/>
    </source>
</evidence>
<dbReference type="GeneID" id="68118412"/>
<dbReference type="PROSITE" id="PS51125">
    <property type="entry name" value="NHL"/>
    <property type="match status" value="1"/>
</dbReference>
<keyword evidence="2 5" id="KW-0547">Nucleotide-binding</keyword>
<evidence type="ECO:0000313" key="8">
    <source>
        <dbReference type="EMBL" id="KAF0982267.1"/>
    </source>
</evidence>
<feature type="repeat" description="NHL" evidence="4">
    <location>
        <begin position="511"/>
        <end position="541"/>
    </location>
</feature>
<dbReference type="EMBL" id="VFQX01000009">
    <property type="protein sequence ID" value="KAF0982267.1"/>
    <property type="molecule type" value="Genomic_DNA"/>
</dbReference>
<keyword evidence="6" id="KW-0812">Transmembrane</keyword>
<keyword evidence="6" id="KW-0472">Membrane</keyword>
<name>A0A6A5BYA5_NAEFO</name>
<evidence type="ECO:0000256" key="3">
    <source>
        <dbReference type="ARBA" id="ARBA00022840"/>
    </source>
</evidence>
<evidence type="ECO:0000256" key="2">
    <source>
        <dbReference type="ARBA" id="ARBA00022741"/>
    </source>
</evidence>
<dbReference type="PROSITE" id="PS50011">
    <property type="entry name" value="PROTEIN_KINASE_DOM"/>
    <property type="match status" value="1"/>
</dbReference>
<dbReference type="OrthoDB" id="4062651at2759"/>
<gene>
    <name evidence="8" type="ORF">FDP41_011197</name>
</gene>
<dbReference type="PANTHER" id="PTHR46388">
    <property type="entry name" value="NHL REPEAT-CONTAINING PROTEIN 2"/>
    <property type="match status" value="1"/>
</dbReference>
<dbReference type="SMART" id="SM00220">
    <property type="entry name" value="S_TKc"/>
    <property type="match status" value="1"/>
</dbReference>
<sequence length="1130" mass="125954">MRTFWNPPSTLPFTKYGAQQNPSSPSKPSSTAFYKLSTLAGMSNVSGDGGLGVDAQLNHPRGLFCHYNMLTNNYELYFCDTNNVRIRKINLQTGIIETVISDRDDVLPAVNDGRLSNLAFPTSLALSSDFVQEGNVTLVITNAFMSDGTKIIKASWSGLVSCPTLGSNNQCKSKMELREIELPLNFRNVASVSAYRNPKQKNRTEWLFVDSYNAIITKNYYESIGTENVPTRLTLNFAGTTSKPFAGFVRPERVYADVNNDQLYVTDLDAGIVYQFTSILLGTTLTLKNQFLISAPGGMTFSRDGTVLISGRGTSRIYELTKKNELNLMMGSKPGFEGDGGRAKDARFNSPDDLSYCNGSLYISDTFNSRIRKVSFDSNTIETFAGNYEYTAFGIGTSTILNDPTSLSYNPLFPNEVLIADTNSNVIRSLDLITNKIQTVAGSYNPGRSNSSNIIRPQCAVRGPNRELYICDTYNHRVLVKYENGTEETIAGILGSSGYSGDGYYAKDAKLFTPTSIAINKLGEIFIADSDNNRIRKIDKDGIISTVIGIGNPKNPCPRSSQYIQMPVTTACVIHPTCLQFDHEGYLYLSDVGHHMIRKASPDLTTVYIIAGNGQTEFIRDSGIVATQASLFSPRGLFVMDNGDVLIADSRHHLIRIVTKKDNLISTIIGTGKRGDSISFENATLNNPFSVIVTSNNEIIFCDNGNNKIKKLTCAPGLSGILCEPSMDQKIVIFISVIAATVVLAICCVISIVTIQCYYNIKKRKSLQQLREPLVYQLEERLLPISNVTIDKTRKLGSGTSGTVYLGYWDEILVAAKKVEKSSLTEREVEFYKNLRNPHIVTFYGVKEEEEEENQEIKNEGKELYDDTTSTNGHHEGSMYLIMEYMGGGSLRKYIYSLSKGTEKCTFVEKLCLLKGVLIGLKYLHENNITHRDLKPDNILLDERHQIAKICDFGTTLKTSANLQEETTLGTPAYLPLDGVTSQKPSTKVDVYAFGKVMWELLFEKSLEEASYTHEPPIPFYSAVSCFAWISDNPSVGIQYKDETNEDECFKQIEAHSEIVWEYCKVMKECFSQSVEKRPTIFKILNLCKLWIGRLDESKKVITSRAMNVIAVTENYVPLDLNSNWNYVKE</sequence>
<accession>A0A6A5BYA5</accession>
<evidence type="ECO:0000259" key="7">
    <source>
        <dbReference type="PROSITE" id="PS50011"/>
    </source>
</evidence>
<keyword evidence="1" id="KW-0677">Repeat</keyword>
<dbReference type="SUPFAM" id="SSF63829">
    <property type="entry name" value="Calcium-dependent phosphotriesterase"/>
    <property type="match status" value="1"/>
</dbReference>
<dbReference type="Pfam" id="PF25021">
    <property type="entry name" value="TEN_NHL"/>
    <property type="match status" value="1"/>
</dbReference>
<feature type="transmembrane region" description="Helical" evidence="6">
    <location>
        <begin position="731"/>
        <end position="761"/>
    </location>
</feature>
<feature type="domain" description="Protein kinase" evidence="7">
    <location>
        <begin position="790"/>
        <end position="1092"/>
    </location>
</feature>
<dbReference type="InterPro" id="IPR000719">
    <property type="entry name" value="Prot_kinase_dom"/>
</dbReference>
<dbReference type="VEuPathDB" id="AmoebaDB:FDP41_011197"/>
<dbReference type="PROSITE" id="PS00107">
    <property type="entry name" value="PROTEIN_KINASE_ATP"/>
    <property type="match status" value="1"/>
</dbReference>
<dbReference type="InterPro" id="IPR011009">
    <property type="entry name" value="Kinase-like_dom_sf"/>
</dbReference>
<dbReference type="InterPro" id="IPR001258">
    <property type="entry name" value="NHL_repeat"/>
</dbReference>
<dbReference type="VEuPathDB" id="AmoebaDB:NfTy_020860"/>
<feature type="binding site" evidence="5">
    <location>
        <position position="818"/>
    </location>
    <ligand>
        <name>ATP</name>
        <dbReference type="ChEBI" id="CHEBI:30616"/>
    </ligand>
</feature>
<evidence type="ECO:0000313" key="9">
    <source>
        <dbReference type="Proteomes" id="UP000444721"/>
    </source>
</evidence>
<dbReference type="InterPro" id="IPR017441">
    <property type="entry name" value="Protein_kinase_ATP_BS"/>
</dbReference>
<dbReference type="PROSITE" id="PS00108">
    <property type="entry name" value="PROTEIN_KINASE_ST"/>
    <property type="match status" value="1"/>
</dbReference>
<organism evidence="8 9">
    <name type="scientific">Naegleria fowleri</name>
    <name type="common">Brain eating amoeba</name>
    <dbReference type="NCBI Taxonomy" id="5763"/>
    <lineage>
        <taxon>Eukaryota</taxon>
        <taxon>Discoba</taxon>
        <taxon>Heterolobosea</taxon>
        <taxon>Tetramitia</taxon>
        <taxon>Eutetramitia</taxon>
        <taxon>Vahlkampfiidae</taxon>
        <taxon>Naegleria</taxon>
    </lineage>
</organism>
<dbReference type="SUPFAM" id="SSF56112">
    <property type="entry name" value="Protein kinase-like (PK-like)"/>
    <property type="match status" value="1"/>
</dbReference>
<keyword evidence="6" id="KW-1133">Transmembrane helix</keyword>
<dbReference type="VEuPathDB" id="AmoebaDB:NF0085830"/>
<dbReference type="SUPFAM" id="SSF101898">
    <property type="entry name" value="NHL repeat"/>
    <property type="match status" value="1"/>
</dbReference>
<evidence type="ECO:0000256" key="1">
    <source>
        <dbReference type="ARBA" id="ARBA00022737"/>
    </source>
</evidence>
<protein>
    <recommendedName>
        <fullName evidence="7">Protein kinase domain-containing protein</fullName>
    </recommendedName>
</protein>
<dbReference type="InterPro" id="IPR008271">
    <property type="entry name" value="Ser/Thr_kinase_AS"/>
</dbReference>
<dbReference type="InterPro" id="IPR011042">
    <property type="entry name" value="6-blade_b-propeller_TolB-like"/>
</dbReference>
<dbReference type="Gene3D" id="1.10.510.10">
    <property type="entry name" value="Transferase(Phosphotransferase) domain 1"/>
    <property type="match status" value="1"/>
</dbReference>
<reference evidence="8 9" key="1">
    <citation type="journal article" date="2019" name="Sci. Rep.">
        <title>Nanopore sequencing improves the draft genome of the human pathogenic amoeba Naegleria fowleri.</title>
        <authorList>
            <person name="Liechti N."/>
            <person name="Schurch N."/>
            <person name="Bruggmann R."/>
            <person name="Wittwer M."/>
        </authorList>
    </citation>
    <scope>NUCLEOTIDE SEQUENCE [LARGE SCALE GENOMIC DNA]</scope>
    <source>
        <strain evidence="8 9">ATCC 30894</strain>
    </source>
</reference>
<dbReference type="InterPro" id="IPR056822">
    <property type="entry name" value="TEN_NHL"/>
</dbReference>
<dbReference type="Gene3D" id="2.120.10.30">
    <property type="entry name" value="TolB, C-terminal domain"/>
    <property type="match status" value="4"/>
</dbReference>
<dbReference type="AlphaFoldDB" id="A0A6A5BYA5"/>
<proteinExistence type="predicted"/>
<dbReference type="RefSeq" id="XP_044566980.1">
    <property type="nucleotide sequence ID" value="XM_044701578.1"/>
</dbReference>
<dbReference type="PANTHER" id="PTHR46388:SF2">
    <property type="entry name" value="NHL REPEAT-CONTAINING PROTEIN 2"/>
    <property type="match status" value="1"/>
</dbReference>